<comment type="caution">
    <text evidence="1">The sequence shown here is derived from an EMBL/GenBank/DDBJ whole genome shotgun (WGS) entry which is preliminary data.</text>
</comment>
<dbReference type="PIRSF" id="PIRSF001439">
    <property type="entry name" value="CryM"/>
    <property type="match status" value="1"/>
</dbReference>
<accession>A0ABT5B839</accession>
<dbReference type="InterPro" id="IPR036291">
    <property type="entry name" value="NAD(P)-bd_dom_sf"/>
</dbReference>
<organism evidence="1 2">
    <name type="scientific">Nannocystis radixulma</name>
    <dbReference type="NCBI Taxonomy" id="2995305"/>
    <lineage>
        <taxon>Bacteria</taxon>
        <taxon>Pseudomonadati</taxon>
        <taxon>Myxococcota</taxon>
        <taxon>Polyangia</taxon>
        <taxon>Nannocystales</taxon>
        <taxon>Nannocystaceae</taxon>
        <taxon>Nannocystis</taxon>
    </lineage>
</organism>
<sequence>MTAVILTQREIRQLLPMAECIEQMAEVLTALTRDEATSPLRWGMRLPGGAILGMMPAALHSRQALGLKVVAVFPGNHGTPLDSHQGLVTLFDADTGAPRAILDATEVTAIRTAAVSAVATRVLSRETADDLALLGAGTQAWTHLEAMLCVRPIRRVRVYSATAASREAFARRAGERFPVEVRAASSARAAVEGASIVCTTTSAREPVLAGAWLSPGTHVNAVGACVPSARELDAQAVARARLYVDRCESALAESGDFLLARAEGAVDDAHILGELGELLCGACEGRRSDDDITLFKSLGLGVEDVAVAHYLHGRAIATGVGVQVDLGGRRRGLD</sequence>
<evidence type="ECO:0000313" key="1">
    <source>
        <dbReference type="EMBL" id="MDC0669820.1"/>
    </source>
</evidence>
<dbReference type="PANTHER" id="PTHR13812">
    <property type="entry name" value="KETIMINE REDUCTASE MU-CRYSTALLIN"/>
    <property type="match status" value="1"/>
</dbReference>
<protein>
    <submittedName>
        <fullName evidence="1">Ornithine cyclodeaminase family protein</fullName>
    </submittedName>
</protein>
<dbReference type="PANTHER" id="PTHR13812:SF19">
    <property type="entry name" value="KETIMINE REDUCTASE MU-CRYSTALLIN"/>
    <property type="match status" value="1"/>
</dbReference>
<gene>
    <name evidence="1" type="ORF">POL58_18850</name>
</gene>
<dbReference type="Gene3D" id="3.30.1780.10">
    <property type="entry name" value="ornithine cyclodeaminase, domain 1"/>
    <property type="match status" value="1"/>
</dbReference>
<evidence type="ECO:0000313" key="2">
    <source>
        <dbReference type="Proteomes" id="UP001217838"/>
    </source>
</evidence>
<name>A0ABT5B839_9BACT</name>
<dbReference type="InterPro" id="IPR003462">
    <property type="entry name" value="ODC_Mu_crystall"/>
</dbReference>
<dbReference type="SUPFAM" id="SSF51735">
    <property type="entry name" value="NAD(P)-binding Rossmann-fold domains"/>
    <property type="match status" value="1"/>
</dbReference>
<dbReference type="Pfam" id="PF02423">
    <property type="entry name" value="OCD_Mu_crystall"/>
    <property type="match status" value="1"/>
</dbReference>
<dbReference type="InterPro" id="IPR023401">
    <property type="entry name" value="ODC_N"/>
</dbReference>
<dbReference type="Gene3D" id="3.40.50.720">
    <property type="entry name" value="NAD(P)-binding Rossmann-like Domain"/>
    <property type="match status" value="1"/>
</dbReference>
<proteinExistence type="predicted"/>
<dbReference type="RefSeq" id="WP_271999625.1">
    <property type="nucleotide sequence ID" value="NZ_JAQNDN010000010.1"/>
</dbReference>
<reference evidence="1 2" key="1">
    <citation type="submission" date="2022-11" db="EMBL/GenBank/DDBJ databases">
        <title>Minimal conservation of predation-associated metabolite biosynthetic gene clusters underscores biosynthetic potential of Myxococcota including descriptions for ten novel species: Archangium lansinium sp. nov., Myxococcus landrumus sp. nov., Nannocystis bai.</title>
        <authorList>
            <person name="Ahearne A."/>
            <person name="Stevens C."/>
            <person name="Dowd S."/>
        </authorList>
    </citation>
    <scope>NUCLEOTIDE SEQUENCE [LARGE SCALE GENOMIC DNA]</scope>
    <source>
        <strain evidence="1 2">NCELM</strain>
    </source>
</reference>
<dbReference type="Proteomes" id="UP001217838">
    <property type="component" value="Unassembled WGS sequence"/>
</dbReference>
<dbReference type="EMBL" id="JAQNDN010000010">
    <property type="protein sequence ID" value="MDC0669820.1"/>
    <property type="molecule type" value="Genomic_DNA"/>
</dbReference>
<keyword evidence="2" id="KW-1185">Reference proteome</keyword>